<evidence type="ECO:0000313" key="9">
    <source>
        <dbReference type="Proteomes" id="UP000823918"/>
    </source>
</evidence>
<dbReference type="Gene3D" id="1.10.8.10">
    <property type="entry name" value="DNA helicase RuvA subunit, C-terminal domain"/>
    <property type="match status" value="1"/>
</dbReference>
<dbReference type="InterPro" id="IPR019874">
    <property type="entry name" value="RF_methyltr_PrmC"/>
</dbReference>
<dbReference type="EMBL" id="DWWA01000037">
    <property type="protein sequence ID" value="HJC72667.1"/>
    <property type="molecule type" value="Genomic_DNA"/>
</dbReference>
<keyword evidence="2 8" id="KW-0489">Methyltransferase</keyword>
<gene>
    <name evidence="8" type="primary">prmC</name>
    <name evidence="8" type="ORF">H9698_07730</name>
</gene>
<evidence type="ECO:0000256" key="4">
    <source>
        <dbReference type="ARBA" id="ARBA00022691"/>
    </source>
</evidence>
<proteinExistence type="predicted"/>
<feature type="domain" description="Release factor glutamine methyltransferase N-terminal" evidence="7">
    <location>
        <begin position="10"/>
        <end position="72"/>
    </location>
</feature>
<dbReference type="InterPro" id="IPR040758">
    <property type="entry name" value="PrmC_N"/>
</dbReference>
<dbReference type="PROSITE" id="PS00092">
    <property type="entry name" value="N6_MTASE"/>
    <property type="match status" value="1"/>
</dbReference>
<dbReference type="NCBIfam" id="TIGR00536">
    <property type="entry name" value="hemK_fam"/>
    <property type="match status" value="1"/>
</dbReference>
<evidence type="ECO:0000256" key="2">
    <source>
        <dbReference type="ARBA" id="ARBA00022603"/>
    </source>
</evidence>
<dbReference type="InterPro" id="IPR029063">
    <property type="entry name" value="SAM-dependent_MTases_sf"/>
</dbReference>
<dbReference type="InterPro" id="IPR002052">
    <property type="entry name" value="DNA_methylase_N6_adenine_CS"/>
</dbReference>
<dbReference type="InterPro" id="IPR004556">
    <property type="entry name" value="HemK-like"/>
</dbReference>
<name>A0A9D2Q4F4_9FIRM</name>
<evidence type="ECO:0000256" key="3">
    <source>
        <dbReference type="ARBA" id="ARBA00022679"/>
    </source>
</evidence>
<feature type="domain" description="Methyltransferase small" evidence="6">
    <location>
        <begin position="110"/>
        <end position="210"/>
    </location>
</feature>
<comment type="caution">
    <text evidence="8">The sequence shown here is derived from an EMBL/GenBank/DDBJ whole genome shotgun (WGS) entry which is preliminary data.</text>
</comment>
<dbReference type="Proteomes" id="UP000823918">
    <property type="component" value="Unassembled WGS sequence"/>
</dbReference>
<dbReference type="PANTHER" id="PTHR18895">
    <property type="entry name" value="HEMK METHYLTRANSFERASE"/>
    <property type="match status" value="1"/>
</dbReference>
<dbReference type="GO" id="GO:0003676">
    <property type="term" value="F:nucleic acid binding"/>
    <property type="evidence" value="ECO:0007669"/>
    <property type="project" value="InterPro"/>
</dbReference>
<evidence type="ECO:0000259" key="7">
    <source>
        <dbReference type="Pfam" id="PF17827"/>
    </source>
</evidence>
<dbReference type="GO" id="GO:0032259">
    <property type="term" value="P:methylation"/>
    <property type="evidence" value="ECO:0007669"/>
    <property type="project" value="UniProtKB-KW"/>
</dbReference>
<dbReference type="InterPro" id="IPR007848">
    <property type="entry name" value="Small_mtfrase_dom"/>
</dbReference>
<comment type="catalytic activity">
    <reaction evidence="5">
        <text>L-glutaminyl-[peptide chain release factor] + S-adenosyl-L-methionine = N(5)-methyl-L-glutaminyl-[peptide chain release factor] + S-adenosyl-L-homocysteine + H(+)</text>
        <dbReference type="Rhea" id="RHEA:42896"/>
        <dbReference type="Rhea" id="RHEA-COMP:10271"/>
        <dbReference type="Rhea" id="RHEA-COMP:10272"/>
        <dbReference type="ChEBI" id="CHEBI:15378"/>
        <dbReference type="ChEBI" id="CHEBI:30011"/>
        <dbReference type="ChEBI" id="CHEBI:57856"/>
        <dbReference type="ChEBI" id="CHEBI:59789"/>
        <dbReference type="ChEBI" id="CHEBI:61891"/>
        <dbReference type="EC" id="2.1.1.297"/>
    </reaction>
</comment>
<dbReference type="GO" id="GO:0102559">
    <property type="term" value="F:peptide chain release factor N(5)-glutamine methyltransferase activity"/>
    <property type="evidence" value="ECO:0007669"/>
    <property type="project" value="UniProtKB-EC"/>
</dbReference>
<evidence type="ECO:0000259" key="6">
    <source>
        <dbReference type="Pfam" id="PF05175"/>
    </source>
</evidence>
<sequence>MVTAREYAARLREALEQAGLEDAAFEAVQMLEIAGVCARRTPDAELFPAQCEQLDSLLEQRLRRIPLQYLAGEWDFWDFTVFVGEGVLIPRPDTELCAMLAAEQAAKAGKGAQVLDLCSGSGVIALGVALHCAQVNVTAVELSDAALGYLQRNNERHGAPCRVVQANVLTWHQHQSAETWDVIASNPPYVTEEEYQALAPELFYEPKMALTAPENGLAFYRCIIPAYHRLLKPGGWMVLEIGETQGEEVAALYRAAGYTDIQLHRDLAGLPRVVMARKSENDAAKTV</sequence>
<dbReference type="CDD" id="cd02440">
    <property type="entry name" value="AdoMet_MTases"/>
    <property type="match status" value="1"/>
</dbReference>
<dbReference type="Pfam" id="PF05175">
    <property type="entry name" value="MTS"/>
    <property type="match status" value="1"/>
</dbReference>
<dbReference type="EC" id="2.1.1.297" evidence="1"/>
<accession>A0A9D2Q4F4</accession>
<evidence type="ECO:0000313" key="8">
    <source>
        <dbReference type="EMBL" id="HJC72667.1"/>
    </source>
</evidence>
<reference evidence="8" key="1">
    <citation type="journal article" date="2021" name="PeerJ">
        <title>Extensive microbial diversity within the chicken gut microbiome revealed by metagenomics and culture.</title>
        <authorList>
            <person name="Gilroy R."/>
            <person name="Ravi A."/>
            <person name="Getino M."/>
            <person name="Pursley I."/>
            <person name="Horton D.L."/>
            <person name="Alikhan N.F."/>
            <person name="Baker D."/>
            <person name="Gharbi K."/>
            <person name="Hall N."/>
            <person name="Watson M."/>
            <person name="Adriaenssens E.M."/>
            <person name="Foster-Nyarko E."/>
            <person name="Jarju S."/>
            <person name="Secka A."/>
            <person name="Antonio M."/>
            <person name="Oren A."/>
            <person name="Chaudhuri R.R."/>
            <person name="La Ragione R."/>
            <person name="Hildebrand F."/>
            <person name="Pallen M.J."/>
        </authorList>
    </citation>
    <scope>NUCLEOTIDE SEQUENCE</scope>
    <source>
        <strain evidence="8">5933</strain>
    </source>
</reference>
<organism evidence="8 9">
    <name type="scientific">Candidatus Ruthenibacterium merdavium</name>
    <dbReference type="NCBI Taxonomy" id="2838752"/>
    <lineage>
        <taxon>Bacteria</taxon>
        <taxon>Bacillati</taxon>
        <taxon>Bacillota</taxon>
        <taxon>Clostridia</taxon>
        <taxon>Eubacteriales</taxon>
        <taxon>Oscillospiraceae</taxon>
        <taxon>Ruthenibacterium</taxon>
    </lineage>
</organism>
<dbReference type="InterPro" id="IPR050320">
    <property type="entry name" value="N5-glutamine_MTase"/>
</dbReference>
<dbReference type="AlphaFoldDB" id="A0A9D2Q4F4"/>
<keyword evidence="4" id="KW-0949">S-adenosyl-L-methionine</keyword>
<evidence type="ECO:0000256" key="5">
    <source>
        <dbReference type="ARBA" id="ARBA00048391"/>
    </source>
</evidence>
<dbReference type="Pfam" id="PF17827">
    <property type="entry name" value="PrmC_N"/>
    <property type="match status" value="1"/>
</dbReference>
<dbReference type="SUPFAM" id="SSF53335">
    <property type="entry name" value="S-adenosyl-L-methionine-dependent methyltransferases"/>
    <property type="match status" value="1"/>
</dbReference>
<protein>
    <recommendedName>
        <fullName evidence="1">peptide chain release factor N(5)-glutamine methyltransferase</fullName>
        <ecNumber evidence="1">2.1.1.297</ecNumber>
    </recommendedName>
</protein>
<keyword evidence="3 8" id="KW-0808">Transferase</keyword>
<evidence type="ECO:0000256" key="1">
    <source>
        <dbReference type="ARBA" id="ARBA00012771"/>
    </source>
</evidence>
<dbReference type="NCBIfam" id="TIGR03534">
    <property type="entry name" value="RF_mod_PrmC"/>
    <property type="match status" value="1"/>
</dbReference>
<dbReference type="Gene3D" id="3.40.50.150">
    <property type="entry name" value="Vaccinia Virus protein VP39"/>
    <property type="match status" value="1"/>
</dbReference>
<reference evidence="8" key="2">
    <citation type="submission" date="2021-04" db="EMBL/GenBank/DDBJ databases">
        <authorList>
            <person name="Gilroy R."/>
        </authorList>
    </citation>
    <scope>NUCLEOTIDE SEQUENCE</scope>
    <source>
        <strain evidence="8">5933</strain>
    </source>
</reference>
<dbReference type="PANTHER" id="PTHR18895:SF74">
    <property type="entry name" value="MTRF1L RELEASE FACTOR GLUTAMINE METHYLTRANSFERASE"/>
    <property type="match status" value="1"/>
</dbReference>